<comment type="caution">
    <text evidence="3">The sequence shown here is derived from an EMBL/GenBank/DDBJ whole genome shotgun (WGS) entry which is preliminary data.</text>
</comment>
<keyword evidence="4" id="KW-1185">Reference proteome</keyword>
<dbReference type="Proteomes" id="UP001550378">
    <property type="component" value="Unassembled WGS sequence"/>
</dbReference>
<feature type="domain" description="Choice-of-anchor A" evidence="2">
    <location>
        <begin position="3"/>
        <end position="293"/>
    </location>
</feature>
<dbReference type="EMBL" id="JBEXZR010000015">
    <property type="protein sequence ID" value="MEU0709348.1"/>
    <property type="molecule type" value="Genomic_DNA"/>
</dbReference>
<keyword evidence="3" id="KW-0176">Collagen</keyword>
<sequence>MAGNRGFGVVTRRDAVLAGTGSASPVAVGGDLVLGSRYGVAPRREGGYTAPGDRRPTALLVGGAVDLAGSAADGVLKVSGDAYVKVGDLSGSATLATGMDGAPVKTRLVAAGRGYGTTPRVELTTAQASASVGPAPGLVDFGALFADHRRRADALARCPGTVTPRGDLGPGATVRIRLADDRTNVLRLTGTQLARIRSLAFENRPAADRPLVVVVDTGAEGHVLSWRPPATTGLGAGDAPYVLWTFAGTKDLTLTAGDTLRGSLYAPRADLTDRSPADIEGDIVVRSFRAGPGAGGVRSAAFAAEPECDSAPAPASGPSRDRSVVPGAAVPGAGAKPEPGPEAKPGTDPGPDGEPGREAEAGVDPETGREPDPEAKPGPEAAAEAEPGNPAPPPTRGRTDPRPRCRPAPP</sequence>
<feature type="compositionally biased region" description="Low complexity" evidence="1">
    <location>
        <begin position="325"/>
        <end position="350"/>
    </location>
</feature>
<evidence type="ECO:0000313" key="3">
    <source>
        <dbReference type="EMBL" id="MEU0709348.1"/>
    </source>
</evidence>
<protein>
    <submittedName>
        <fullName evidence="3">Collagen-binding domain-containing protein</fullName>
    </submittedName>
</protein>
<organism evidence="3 4">
    <name type="scientific">Streptomyces lavendulocolor</name>
    <dbReference type="NCBI Taxonomy" id="67316"/>
    <lineage>
        <taxon>Bacteria</taxon>
        <taxon>Bacillati</taxon>
        <taxon>Actinomycetota</taxon>
        <taxon>Actinomycetes</taxon>
        <taxon>Kitasatosporales</taxon>
        <taxon>Streptomycetaceae</taxon>
        <taxon>Streptomyces</taxon>
    </lineage>
</organism>
<feature type="compositionally biased region" description="Low complexity" evidence="1">
    <location>
        <begin position="378"/>
        <end position="388"/>
    </location>
</feature>
<evidence type="ECO:0000259" key="2">
    <source>
        <dbReference type="Pfam" id="PF20597"/>
    </source>
</evidence>
<accession>A0ABV2W731</accession>
<name>A0ABV2W731_9ACTN</name>
<reference evidence="3 4" key="1">
    <citation type="submission" date="2024-06" db="EMBL/GenBank/DDBJ databases">
        <title>The Natural Products Discovery Center: Release of the First 8490 Sequenced Strains for Exploring Actinobacteria Biosynthetic Diversity.</title>
        <authorList>
            <person name="Kalkreuter E."/>
            <person name="Kautsar S.A."/>
            <person name="Yang D."/>
            <person name="Bader C.D."/>
            <person name="Teijaro C.N."/>
            <person name="Fluegel L."/>
            <person name="Davis C.M."/>
            <person name="Simpson J.R."/>
            <person name="Lauterbach L."/>
            <person name="Steele A.D."/>
            <person name="Gui C."/>
            <person name="Meng S."/>
            <person name="Li G."/>
            <person name="Viehrig K."/>
            <person name="Ye F."/>
            <person name="Su P."/>
            <person name="Kiefer A.F."/>
            <person name="Nichols A."/>
            <person name="Cepeda A.J."/>
            <person name="Yan W."/>
            <person name="Fan B."/>
            <person name="Jiang Y."/>
            <person name="Adhikari A."/>
            <person name="Zheng C.-J."/>
            <person name="Schuster L."/>
            <person name="Cowan T.M."/>
            <person name="Smanski M.J."/>
            <person name="Chevrette M.G."/>
            <person name="De Carvalho L.P.S."/>
            <person name="Shen B."/>
        </authorList>
    </citation>
    <scope>NUCLEOTIDE SEQUENCE [LARGE SCALE GENOMIC DNA]</scope>
    <source>
        <strain evidence="3 4">NPDC006337</strain>
    </source>
</reference>
<feature type="compositionally biased region" description="Basic and acidic residues" evidence="1">
    <location>
        <begin position="354"/>
        <end position="377"/>
    </location>
</feature>
<evidence type="ECO:0000313" key="4">
    <source>
        <dbReference type="Proteomes" id="UP001550378"/>
    </source>
</evidence>
<dbReference type="InterPro" id="IPR026588">
    <property type="entry name" value="Choice_anch_A"/>
</dbReference>
<feature type="region of interest" description="Disordered" evidence="1">
    <location>
        <begin position="308"/>
        <end position="410"/>
    </location>
</feature>
<dbReference type="Pfam" id="PF20597">
    <property type="entry name" value="pAdhesive_15"/>
    <property type="match status" value="1"/>
</dbReference>
<proteinExistence type="predicted"/>
<evidence type="ECO:0000256" key="1">
    <source>
        <dbReference type="SAM" id="MobiDB-lite"/>
    </source>
</evidence>
<feature type="non-terminal residue" evidence="3">
    <location>
        <position position="410"/>
    </location>
</feature>
<gene>
    <name evidence="3" type="ORF">ABZ508_18490</name>
</gene>
<dbReference type="RefSeq" id="WP_360029132.1">
    <property type="nucleotide sequence ID" value="NZ_JBEXZR010000015.1"/>
</dbReference>
<dbReference type="NCBIfam" id="TIGR04215">
    <property type="entry name" value="choice_anch_A"/>
    <property type="match status" value="1"/>
</dbReference>